<sequence length="391" mass="40932">MGFRNAFWVALAVVFAGAGVAAAAEEDEAALLALLAGDDAVALAPALVAEVPRETLQQVLAGLRDQIGAVEDIVATGEDYQVETASHLVRARIALDGEGRVAVLWFDAPEPRVGGLAEAEALLAGLGRKTAWLALRDGEVLAARESDVPLAVGSAFKIGVLSVLAEDIAAGRRDWADVVRLAPRHRSLPTGRMQDFPEGAPVTLHSVALAMIAESDNTATDLLIDTLGAARVAARLEIAPEDFLSTRAFFGLKADAALREAWLAAPVAERPALAARAAEQLPAPAQVGGPFVPGVEWTLPLDRLCALGAPLAELPLMQVNPGPVTPDPALWQRIAYKGGSEPGVLNFTALMRDVRGRDWCVALTVNDGAEIPLSEAVADFGAFLRALTALP</sequence>
<feature type="domain" description="Beta-lactamase class A catalytic" evidence="3">
    <location>
        <begin position="135"/>
        <end position="237"/>
    </location>
</feature>
<evidence type="ECO:0000256" key="2">
    <source>
        <dbReference type="SAM" id="SignalP"/>
    </source>
</evidence>
<dbReference type="GO" id="GO:0008800">
    <property type="term" value="F:beta-lactamase activity"/>
    <property type="evidence" value="ECO:0007669"/>
    <property type="project" value="UniProtKB-EC"/>
</dbReference>
<organism evidence="4 5">
    <name type="scientific">Salipiger thiooxidans</name>
    <dbReference type="NCBI Taxonomy" id="282683"/>
    <lineage>
        <taxon>Bacteria</taxon>
        <taxon>Pseudomonadati</taxon>
        <taxon>Pseudomonadota</taxon>
        <taxon>Alphaproteobacteria</taxon>
        <taxon>Rhodobacterales</taxon>
        <taxon>Roseobacteraceae</taxon>
        <taxon>Salipiger</taxon>
    </lineage>
</organism>
<dbReference type="InterPro" id="IPR045155">
    <property type="entry name" value="Beta-lactam_cat"/>
</dbReference>
<dbReference type="InterPro" id="IPR012338">
    <property type="entry name" value="Beta-lactam/transpept-like"/>
</dbReference>
<feature type="signal peptide" evidence="2">
    <location>
        <begin position="1"/>
        <end position="23"/>
    </location>
</feature>
<dbReference type="Pfam" id="PF13354">
    <property type="entry name" value="Beta-lactamase2"/>
    <property type="match status" value="1"/>
</dbReference>
<dbReference type="SUPFAM" id="SSF56601">
    <property type="entry name" value="beta-lactamase/transpeptidase-like"/>
    <property type="match status" value="1"/>
</dbReference>
<feature type="chain" id="PRO_5011494980" evidence="2">
    <location>
        <begin position="24"/>
        <end position="391"/>
    </location>
</feature>
<keyword evidence="2" id="KW-0732">Signal</keyword>
<name>A0A1G7I9Y9_9RHOB</name>
<accession>A0A1G7I9Y9</accession>
<evidence type="ECO:0000259" key="3">
    <source>
        <dbReference type="Pfam" id="PF13354"/>
    </source>
</evidence>
<proteinExistence type="predicted"/>
<evidence type="ECO:0000256" key="1">
    <source>
        <dbReference type="ARBA" id="ARBA00001526"/>
    </source>
</evidence>
<protein>
    <submittedName>
        <fullName evidence="4">Beta-lactamase enzyme family protein</fullName>
    </submittedName>
</protein>
<evidence type="ECO:0000313" key="5">
    <source>
        <dbReference type="Proteomes" id="UP000198994"/>
    </source>
</evidence>
<evidence type="ECO:0000313" key="4">
    <source>
        <dbReference type="EMBL" id="SDF09403.1"/>
    </source>
</evidence>
<dbReference type="AlphaFoldDB" id="A0A1G7I9Y9"/>
<dbReference type="GO" id="GO:0046677">
    <property type="term" value="P:response to antibiotic"/>
    <property type="evidence" value="ECO:0007669"/>
    <property type="project" value="InterPro"/>
</dbReference>
<dbReference type="STRING" id="282683.SAMN04488105_112111"/>
<dbReference type="InterPro" id="IPR000871">
    <property type="entry name" value="Beta-lactam_class-A"/>
</dbReference>
<dbReference type="GO" id="GO:0030655">
    <property type="term" value="P:beta-lactam antibiotic catabolic process"/>
    <property type="evidence" value="ECO:0007669"/>
    <property type="project" value="InterPro"/>
</dbReference>
<dbReference type="RefSeq" id="WP_242661774.1">
    <property type="nucleotide sequence ID" value="NZ_FNAV01000012.1"/>
</dbReference>
<dbReference type="EMBL" id="FNAV01000012">
    <property type="protein sequence ID" value="SDF09403.1"/>
    <property type="molecule type" value="Genomic_DNA"/>
</dbReference>
<comment type="catalytic activity">
    <reaction evidence="1">
        <text>a beta-lactam + H2O = a substituted beta-amino acid</text>
        <dbReference type="Rhea" id="RHEA:20401"/>
        <dbReference type="ChEBI" id="CHEBI:15377"/>
        <dbReference type="ChEBI" id="CHEBI:35627"/>
        <dbReference type="ChEBI" id="CHEBI:140347"/>
        <dbReference type="EC" id="3.5.2.6"/>
    </reaction>
</comment>
<dbReference type="PANTHER" id="PTHR35333:SF5">
    <property type="entry name" value="CONSERVED LIPOPROTEIN LPQF-RELATED"/>
    <property type="match status" value="1"/>
</dbReference>
<dbReference type="PANTHER" id="PTHR35333">
    <property type="entry name" value="BETA-LACTAMASE"/>
    <property type="match status" value="1"/>
</dbReference>
<dbReference type="Gene3D" id="3.40.710.10">
    <property type="entry name" value="DD-peptidase/beta-lactamase superfamily"/>
    <property type="match status" value="1"/>
</dbReference>
<dbReference type="Proteomes" id="UP000198994">
    <property type="component" value="Unassembled WGS sequence"/>
</dbReference>
<keyword evidence="5" id="KW-1185">Reference proteome</keyword>
<gene>
    <name evidence="4" type="ORF">SAMN04488105_112111</name>
</gene>
<reference evidence="5" key="1">
    <citation type="submission" date="2016-10" db="EMBL/GenBank/DDBJ databases">
        <authorList>
            <person name="Varghese N."/>
            <person name="Submissions S."/>
        </authorList>
    </citation>
    <scope>NUCLEOTIDE SEQUENCE [LARGE SCALE GENOMIC DNA]</scope>
    <source>
        <strain evidence="5">DSM 10146</strain>
    </source>
</reference>